<dbReference type="Pfam" id="PF00970">
    <property type="entry name" value="FAD_binding_6"/>
    <property type="match status" value="1"/>
</dbReference>
<feature type="domain" description="FAD-binding FR-type" evidence="2">
    <location>
        <begin position="25"/>
        <end position="127"/>
    </location>
</feature>
<dbReference type="EMBL" id="FORA01000001">
    <property type="protein sequence ID" value="SFI33047.1"/>
    <property type="molecule type" value="Genomic_DNA"/>
</dbReference>
<dbReference type="PROSITE" id="PS51085">
    <property type="entry name" value="2FE2S_FER_2"/>
    <property type="match status" value="1"/>
</dbReference>
<dbReference type="Gene3D" id="2.40.30.10">
    <property type="entry name" value="Translation factors"/>
    <property type="match status" value="1"/>
</dbReference>
<dbReference type="InterPro" id="IPR012675">
    <property type="entry name" value="Beta-grasp_dom_sf"/>
</dbReference>
<dbReference type="InterPro" id="IPR039261">
    <property type="entry name" value="FNR_nucleotide-bd"/>
</dbReference>
<evidence type="ECO:0000313" key="3">
    <source>
        <dbReference type="EMBL" id="SFI33047.1"/>
    </source>
</evidence>
<dbReference type="InterPro" id="IPR036010">
    <property type="entry name" value="2Fe-2S_ferredoxin-like_sf"/>
</dbReference>
<dbReference type="SUPFAM" id="SSF52343">
    <property type="entry name" value="Ferredoxin reductase-like, C-terminal NADP-linked domain"/>
    <property type="match status" value="1"/>
</dbReference>
<dbReference type="CDD" id="cd00207">
    <property type="entry name" value="fer2"/>
    <property type="match status" value="1"/>
</dbReference>
<gene>
    <name evidence="3" type="ORF">SAMN04488095_0528</name>
</gene>
<dbReference type="GO" id="GO:0051537">
    <property type="term" value="F:2 iron, 2 sulfur cluster binding"/>
    <property type="evidence" value="ECO:0007669"/>
    <property type="project" value="InterPro"/>
</dbReference>
<evidence type="ECO:0000313" key="4">
    <source>
        <dbReference type="Proteomes" id="UP000199110"/>
    </source>
</evidence>
<dbReference type="PROSITE" id="PS00197">
    <property type="entry name" value="2FE2S_FER_1"/>
    <property type="match status" value="1"/>
</dbReference>
<dbReference type="InterPro" id="IPR050415">
    <property type="entry name" value="MRET"/>
</dbReference>
<dbReference type="Gene3D" id="3.40.50.80">
    <property type="entry name" value="Nucleotide-binding domain of ferredoxin-NADP reductase (FNR) module"/>
    <property type="match status" value="1"/>
</dbReference>
<dbReference type="GO" id="GO:0016491">
    <property type="term" value="F:oxidoreductase activity"/>
    <property type="evidence" value="ECO:0007669"/>
    <property type="project" value="InterPro"/>
</dbReference>
<protein>
    <submittedName>
        <fullName evidence="3">Ferredoxin-NADP reductase</fullName>
    </submittedName>
</protein>
<dbReference type="Pfam" id="PF00111">
    <property type="entry name" value="Fer2"/>
    <property type="match status" value="1"/>
</dbReference>
<dbReference type="RefSeq" id="WP_092776834.1">
    <property type="nucleotide sequence ID" value="NZ_FORA01000001.1"/>
</dbReference>
<feature type="domain" description="2Fe-2S ferredoxin-type" evidence="1">
    <location>
        <begin position="271"/>
        <end position="355"/>
    </location>
</feature>
<dbReference type="Pfam" id="PF00175">
    <property type="entry name" value="NAD_binding_1"/>
    <property type="match status" value="1"/>
</dbReference>
<dbReference type="PANTHER" id="PTHR47354:SF5">
    <property type="entry name" value="PROTEIN RFBI"/>
    <property type="match status" value="1"/>
</dbReference>
<evidence type="ECO:0000259" key="1">
    <source>
        <dbReference type="PROSITE" id="PS51085"/>
    </source>
</evidence>
<name>A0A1I3HBT9_9RHOB</name>
<dbReference type="InterPro" id="IPR006058">
    <property type="entry name" value="2Fe2S_fd_BS"/>
</dbReference>
<dbReference type="STRING" id="390807.SAMN04488095_0528"/>
<dbReference type="Proteomes" id="UP000199110">
    <property type="component" value="Unassembled WGS sequence"/>
</dbReference>
<dbReference type="SUPFAM" id="SSF54292">
    <property type="entry name" value="2Fe-2S ferredoxin-like"/>
    <property type="match status" value="1"/>
</dbReference>
<evidence type="ECO:0000259" key="2">
    <source>
        <dbReference type="PROSITE" id="PS51384"/>
    </source>
</evidence>
<organism evidence="3 4">
    <name type="scientific">Jannaschia pohangensis</name>
    <dbReference type="NCBI Taxonomy" id="390807"/>
    <lineage>
        <taxon>Bacteria</taxon>
        <taxon>Pseudomonadati</taxon>
        <taxon>Pseudomonadota</taxon>
        <taxon>Alphaproteobacteria</taxon>
        <taxon>Rhodobacterales</taxon>
        <taxon>Roseobacteraceae</taxon>
        <taxon>Jannaschia</taxon>
    </lineage>
</organism>
<keyword evidence="4" id="KW-1185">Reference proteome</keyword>
<dbReference type="PROSITE" id="PS51384">
    <property type="entry name" value="FAD_FR"/>
    <property type="match status" value="1"/>
</dbReference>
<dbReference type="InterPro" id="IPR017927">
    <property type="entry name" value="FAD-bd_FR_type"/>
</dbReference>
<dbReference type="PRINTS" id="PR00406">
    <property type="entry name" value="CYTB5RDTASE"/>
</dbReference>
<dbReference type="AlphaFoldDB" id="A0A1I3HBT9"/>
<dbReference type="SUPFAM" id="SSF63380">
    <property type="entry name" value="Riboflavin synthase domain-like"/>
    <property type="match status" value="1"/>
</dbReference>
<dbReference type="InterPro" id="IPR008333">
    <property type="entry name" value="Cbr1-like_FAD-bd_dom"/>
</dbReference>
<dbReference type="OrthoDB" id="9796486at2"/>
<dbReference type="InterPro" id="IPR001041">
    <property type="entry name" value="2Fe-2S_ferredoxin-type"/>
</dbReference>
<accession>A0A1I3HBT9</accession>
<dbReference type="PANTHER" id="PTHR47354">
    <property type="entry name" value="NADH OXIDOREDUCTASE HCR"/>
    <property type="match status" value="1"/>
</dbReference>
<reference evidence="3 4" key="1">
    <citation type="submission" date="2016-10" db="EMBL/GenBank/DDBJ databases">
        <authorList>
            <person name="de Groot N.N."/>
        </authorList>
    </citation>
    <scope>NUCLEOTIDE SEQUENCE [LARGE SCALE GENOMIC DNA]</scope>
    <source>
        <strain evidence="3 4">DSM 19073</strain>
    </source>
</reference>
<proteinExistence type="predicted"/>
<dbReference type="Gene3D" id="3.10.20.30">
    <property type="match status" value="1"/>
</dbReference>
<dbReference type="InterPro" id="IPR001433">
    <property type="entry name" value="OxRdtase_FAD/NAD-bd"/>
</dbReference>
<sequence length="355" mass="38277">MTVVQPVDVATPNWSVQRRRRFPSDRWGTLICRAVWDEAPDVRSFLLTPADDSRIEHEPGQFLTVRIDTPDAALERCYTIASSAARDSGVEITVKRQAGPGAAQLHDMLVPGARIEAFGPSGRFGPTAWPGSRYALIAAGSGVTPMLSILRTAADKGIDLDAVLIQVAPTRAAMIAADDLRALARRLPRLVVHHLPTREVGAARPDADILARLLPDIADRTVLCCGPQPFMEMVRETARRAGVPPDAYGEESFDFSSPQPEITPAADTITRQITYARSGRSFACAETSTILGAARAAGLPMPSSCARGMCGTCKTFKHSGEVTLAHEGGIRQREIDRGFILPCVSRPLTDIVLDC</sequence>
<dbReference type="InterPro" id="IPR017938">
    <property type="entry name" value="Riboflavin_synthase-like_b-brl"/>
</dbReference>